<feature type="compositionally biased region" description="Low complexity" evidence="1">
    <location>
        <begin position="232"/>
        <end position="245"/>
    </location>
</feature>
<proteinExistence type="predicted"/>
<organism evidence="2 3">
    <name type="scientific">Penicillium egyptiacum</name>
    <dbReference type="NCBI Taxonomy" id="1303716"/>
    <lineage>
        <taxon>Eukaryota</taxon>
        <taxon>Fungi</taxon>
        <taxon>Dikarya</taxon>
        <taxon>Ascomycota</taxon>
        <taxon>Pezizomycotina</taxon>
        <taxon>Eurotiomycetes</taxon>
        <taxon>Eurotiomycetidae</taxon>
        <taxon>Eurotiales</taxon>
        <taxon>Aspergillaceae</taxon>
        <taxon>Penicillium</taxon>
    </lineage>
</organism>
<dbReference type="AlphaFoldDB" id="A0A9W4KGJ2"/>
<feature type="region of interest" description="Disordered" evidence="1">
    <location>
        <begin position="200"/>
        <end position="269"/>
    </location>
</feature>
<feature type="compositionally biased region" description="Polar residues" evidence="1">
    <location>
        <begin position="249"/>
        <end position="259"/>
    </location>
</feature>
<comment type="caution">
    <text evidence="2">The sequence shown here is derived from an EMBL/GenBank/DDBJ whole genome shotgun (WGS) entry which is preliminary data.</text>
</comment>
<name>A0A9W4KGJ2_9EURO</name>
<keyword evidence="3" id="KW-1185">Reference proteome</keyword>
<evidence type="ECO:0000313" key="3">
    <source>
        <dbReference type="Proteomes" id="UP001154252"/>
    </source>
</evidence>
<dbReference type="Proteomes" id="UP001154252">
    <property type="component" value="Unassembled WGS sequence"/>
</dbReference>
<dbReference type="OrthoDB" id="10264507at2759"/>
<protein>
    <submittedName>
        <fullName evidence="2">Uncharacterized protein</fullName>
    </submittedName>
</protein>
<feature type="compositionally biased region" description="Polar residues" evidence="1">
    <location>
        <begin position="200"/>
        <end position="215"/>
    </location>
</feature>
<evidence type="ECO:0000313" key="2">
    <source>
        <dbReference type="EMBL" id="CAG8900269.1"/>
    </source>
</evidence>
<feature type="region of interest" description="Disordered" evidence="1">
    <location>
        <begin position="141"/>
        <end position="165"/>
    </location>
</feature>
<accession>A0A9W4KGJ2</accession>
<sequence>MSDLFCCNSLHPTKLPNPDHEQTFTEFTKWALTTTNSQTGSTDPSEASVCIQLVRQVSGTIESVRYFVASDEHGSFEEVSKDAIVDADFVKIDERESFRCTEHNRSFILHIYEASTGSSSHWRASIARPLKQLENAIKHKISGSGSGSGSGSRTVLESTGSGVGHTASSGYGYGTGMGYGSAWGSSLGSGCGPNWGTGSSTAFDKSVPSSTTVETGSHDSDSDGHNEDQDQDPNQDLNQDPNQDPEISSPGNGTECTNQEGDKDEPVSSLPTIDTEVAQDEDAGSYSPLYETRVTSHDDGRMSQSYLDIEDYGCYYAGRSFDDYGIYDCDPGDIDLTYDQDYRDCGGCDD</sequence>
<evidence type="ECO:0000256" key="1">
    <source>
        <dbReference type="SAM" id="MobiDB-lite"/>
    </source>
</evidence>
<gene>
    <name evidence="2" type="ORF">PEGY_LOCUS6134</name>
</gene>
<feature type="compositionally biased region" description="Basic and acidic residues" evidence="1">
    <location>
        <begin position="216"/>
        <end position="228"/>
    </location>
</feature>
<dbReference type="EMBL" id="CAJVRC010000866">
    <property type="protein sequence ID" value="CAG8900269.1"/>
    <property type="molecule type" value="Genomic_DNA"/>
</dbReference>
<reference evidence="2" key="1">
    <citation type="submission" date="2021-07" db="EMBL/GenBank/DDBJ databases">
        <authorList>
            <person name="Branca A.L. A."/>
        </authorList>
    </citation>
    <scope>NUCLEOTIDE SEQUENCE</scope>
</reference>